<comment type="caution">
    <text evidence="1">The sequence shown here is derived from an EMBL/GenBank/DDBJ whole genome shotgun (WGS) entry which is preliminary data.</text>
</comment>
<proteinExistence type="predicted"/>
<dbReference type="RefSeq" id="WP_136631071.1">
    <property type="nucleotide sequence ID" value="NZ_BGZI01000015.1"/>
</dbReference>
<accession>A0A5M3Q0A5</accession>
<sequence>MRDDYSDLNLKGRGAYLSSLSLKEPHEPVNYRGHKISFRPKVISETQLYLPTGLTRGPGEWRLRVPHSSGIAKESVRDSRFAKSEHASLKAALLRLIYLYTAHDAPSRKQKETGILIKTGHSGVSVQAYKREKRGSVPTWSFAVIVKQKDGQGGYDRQHLAEWTQYKVTEDLISEAVRHGVAMLEYRSHLEQVRGHELEEPVSKFTRIPDEFWKKNPPQPITVGTLVQAVYKAKGERVRTSRPLFPIWTGIEGLSFQFSPTTRKSGKVLWRIRLVAALPAVNSKRHVQVASTNHEAMTQQWVDTAVADGIRLRSFILDCAAKRESVPDGLSLADIPGDFEPQHTAAEVPLEHLYLAIVRKSQARGEEPPFFDYGMPTPDANKLLSLDLSLPQPMVNINGIWISFRPKETSEGMLYVPTNVSLDTRGNGWRVRIARKHSSVDRYHGDVHTPLESSLFDAWRTVVLKLSQEGFERPGSKPKRDMEFDTGLVGTRINWGVSWGGEERIFLLRMTQAIEDEPRHNEIFFSSATDTMTEASFNNAYRRCLAARRYYEWLRLTHYRLRRPITRNTTIPIEFFKEELPTPDLYQRLAGELG</sequence>
<dbReference type="AlphaFoldDB" id="A0A5M3Q0A5"/>
<evidence type="ECO:0000313" key="2">
    <source>
        <dbReference type="Proteomes" id="UP000387223"/>
    </source>
</evidence>
<evidence type="ECO:0000313" key="1">
    <source>
        <dbReference type="EMBL" id="GBO88613.1"/>
    </source>
</evidence>
<name>A0A5M3Q0A5_9GAMM</name>
<reference evidence="1 2" key="1">
    <citation type="journal article" date="2019" name="J. Gen. Appl. Microbiol.">
        <title>Aerobic degradation of cis-dichloroethene by the marine bacterium Marinobacter salsuginis strain 5N-3.</title>
        <authorList>
            <person name="Inoue Y."/>
            <person name="Fukunaga Y."/>
            <person name="Katsumata H."/>
            <person name="Ohji S."/>
            <person name="Hosoyama A."/>
            <person name="Mori K."/>
            <person name="Ando K."/>
        </authorList>
    </citation>
    <scope>NUCLEOTIDE SEQUENCE [LARGE SCALE GENOMIC DNA]</scope>
    <source>
        <strain evidence="1 2">NBRC 109114</strain>
    </source>
</reference>
<protein>
    <submittedName>
        <fullName evidence="1">Uncharacterized protein</fullName>
    </submittedName>
</protein>
<organism evidence="1 2">
    <name type="scientific">Marinobacter salsuginis</name>
    <dbReference type="NCBI Taxonomy" id="418719"/>
    <lineage>
        <taxon>Bacteria</taxon>
        <taxon>Pseudomonadati</taxon>
        <taxon>Pseudomonadota</taxon>
        <taxon>Gammaproteobacteria</taxon>
        <taxon>Pseudomonadales</taxon>
        <taxon>Marinobacteraceae</taxon>
        <taxon>Marinobacter</taxon>
    </lineage>
</organism>
<dbReference type="EMBL" id="BGZI01000015">
    <property type="protein sequence ID" value="GBO88613.1"/>
    <property type="molecule type" value="Genomic_DNA"/>
</dbReference>
<dbReference type="Proteomes" id="UP000387223">
    <property type="component" value="Unassembled WGS sequence"/>
</dbReference>
<gene>
    <name evidence="1" type="ORF">MSSD14B_22810</name>
</gene>